<dbReference type="Proteomes" id="UP001565369">
    <property type="component" value="Unassembled WGS sequence"/>
</dbReference>
<gene>
    <name evidence="1" type="ORF">ABIG07_002389</name>
</gene>
<dbReference type="RefSeq" id="WP_028143889.1">
    <property type="nucleotide sequence ID" value="NZ_AP021854.1"/>
</dbReference>
<dbReference type="EMBL" id="JBGBZJ010000003">
    <property type="protein sequence ID" value="MEY9453441.1"/>
    <property type="molecule type" value="Genomic_DNA"/>
</dbReference>
<accession>A0ABV4FPB1</accession>
<protein>
    <submittedName>
        <fullName evidence="1">Uncharacterized protein</fullName>
    </submittedName>
</protein>
<evidence type="ECO:0000313" key="1">
    <source>
        <dbReference type="EMBL" id="MEY9453441.1"/>
    </source>
</evidence>
<proteinExistence type="predicted"/>
<reference evidence="1 2" key="1">
    <citation type="submission" date="2024-07" db="EMBL/GenBank/DDBJ databases">
        <title>Genomic Encyclopedia of Type Strains, Phase V (KMG-V): Genome sequencing to study the core and pangenomes of soil and plant-associated prokaryotes.</title>
        <authorList>
            <person name="Whitman W."/>
        </authorList>
    </citation>
    <scope>NUCLEOTIDE SEQUENCE [LARGE SCALE GENOMIC DNA]</scope>
    <source>
        <strain evidence="1 2">USDA 152</strain>
    </source>
</reference>
<comment type="caution">
    <text evidence="1">The sequence shown here is derived from an EMBL/GenBank/DDBJ whole genome shotgun (WGS) entry which is preliminary data.</text>
</comment>
<organism evidence="1 2">
    <name type="scientific">Bradyrhizobium ottawaense</name>
    <dbReference type="NCBI Taxonomy" id="931866"/>
    <lineage>
        <taxon>Bacteria</taxon>
        <taxon>Pseudomonadati</taxon>
        <taxon>Pseudomonadota</taxon>
        <taxon>Alphaproteobacteria</taxon>
        <taxon>Hyphomicrobiales</taxon>
        <taxon>Nitrobacteraceae</taxon>
        <taxon>Bradyrhizobium</taxon>
    </lineage>
</organism>
<sequence>MTILLWFFPQELIDQFALKEGDEIEIAATGGSTTTAETEVQRGGLRENRRVELWPPTDSRNPLICQSPSTVHGVVFDVLRRPEAHLSFE</sequence>
<name>A0ABV4FPB1_9BRAD</name>
<evidence type="ECO:0000313" key="2">
    <source>
        <dbReference type="Proteomes" id="UP001565369"/>
    </source>
</evidence>
<keyword evidence="2" id="KW-1185">Reference proteome</keyword>